<evidence type="ECO:0000256" key="1">
    <source>
        <dbReference type="SAM" id="MobiDB-lite"/>
    </source>
</evidence>
<dbReference type="SUPFAM" id="SSF53098">
    <property type="entry name" value="Ribonuclease H-like"/>
    <property type="match status" value="1"/>
</dbReference>
<feature type="region of interest" description="Disordered" evidence="1">
    <location>
        <begin position="151"/>
        <end position="173"/>
    </location>
</feature>
<accession>A0A5J5BF97</accession>
<sequence>MACDILSIPISIVAFESTFSIGGRVLDQYHNSLKPNTVKALVCAGDWLRYDFGVDESLNIDEESMQEVCLEVPSSSNFYSGSKLLNSYVEVMDMLREYDGLPVIVVYVERGDDPFLVVTIYGCLVVGPRLRLTYGEKSDIEQCSSDKVGNEEYGGSDRVVNEDKVNSDCEEGSDNESWYTENIEIIDDNDDILDYC</sequence>
<dbReference type="Proteomes" id="UP000325577">
    <property type="component" value="Linkage Group LG13"/>
</dbReference>
<dbReference type="InterPro" id="IPR008906">
    <property type="entry name" value="HATC_C_dom"/>
</dbReference>
<name>A0A5J5BF97_9ASTE</name>
<dbReference type="EMBL" id="CM018036">
    <property type="protein sequence ID" value="KAA8541286.1"/>
    <property type="molecule type" value="Genomic_DNA"/>
</dbReference>
<evidence type="ECO:0000313" key="4">
    <source>
        <dbReference type="Proteomes" id="UP000325577"/>
    </source>
</evidence>
<keyword evidence="4" id="KW-1185">Reference proteome</keyword>
<reference evidence="3 4" key="1">
    <citation type="submission" date="2019-09" db="EMBL/GenBank/DDBJ databases">
        <title>A chromosome-level genome assembly of the Chinese tupelo Nyssa sinensis.</title>
        <authorList>
            <person name="Yang X."/>
            <person name="Kang M."/>
            <person name="Yang Y."/>
            <person name="Xiong H."/>
            <person name="Wang M."/>
            <person name="Zhang Z."/>
            <person name="Wang Z."/>
            <person name="Wu H."/>
            <person name="Ma T."/>
            <person name="Liu J."/>
            <person name="Xi Z."/>
        </authorList>
    </citation>
    <scope>NUCLEOTIDE SEQUENCE [LARGE SCALE GENOMIC DNA]</scope>
    <source>
        <strain evidence="3">J267</strain>
        <tissue evidence="3">Leaf</tissue>
    </source>
</reference>
<dbReference type="AlphaFoldDB" id="A0A5J5BF97"/>
<feature type="domain" description="HAT C-terminal dimerisation" evidence="2">
    <location>
        <begin position="1"/>
        <end position="48"/>
    </location>
</feature>
<dbReference type="Pfam" id="PF05699">
    <property type="entry name" value="Dimer_Tnp_hAT"/>
    <property type="match status" value="1"/>
</dbReference>
<protein>
    <recommendedName>
        <fullName evidence="2">HAT C-terminal dimerisation domain-containing protein</fullName>
    </recommendedName>
</protein>
<dbReference type="OrthoDB" id="1715602at2759"/>
<dbReference type="PANTHER" id="PTHR23272">
    <property type="entry name" value="BED FINGER-RELATED"/>
    <property type="match status" value="1"/>
</dbReference>
<proteinExistence type="predicted"/>
<dbReference type="InterPro" id="IPR012337">
    <property type="entry name" value="RNaseH-like_sf"/>
</dbReference>
<dbReference type="GO" id="GO:0046983">
    <property type="term" value="F:protein dimerization activity"/>
    <property type="evidence" value="ECO:0007669"/>
    <property type="project" value="InterPro"/>
</dbReference>
<evidence type="ECO:0000259" key="2">
    <source>
        <dbReference type="Pfam" id="PF05699"/>
    </source>
</evidence>
<gene>
    <name evidence="3" type="ORF">F0562_025249</name>
</gene>
<organism evidence="3 4">
    <name type="scientific">Nyssa sinensis</name>
    <dbReference type="NCBI Taxonomy" id="561372"/>
    <lineage>
        <taxon>Eukaryota</taxon>
        <taxon>Viridiplantae</taxon>
        <taxon>Streptophyta</taxon>
        <taxon>Embryophyta</taxon>
        <taxon>Tracheophyta</taxon>
        <taxon>Spermatophyta</taxon>
        <taxon>Magnoliopsida</taxon>
        <taxon>eudicotyledons</taxon>
        <taxon>Gunneridae</taxon>
        <taxon>Pentapetalae</taxon>
        <taxon>asterids</taxon>
        <taxon>Cornales</taxon>
        <taxon>Nyssaceae</taxon>
        <taxon>Nyssa</taxon>
    </lineage>
</organism>
<evidence type="ECO:0000313" key="3">
    <source>
        <dbReference type="EMBL" id="KAA8541286.1"/>
    </source>
</evidence>